<accession>A0A382WN35</accession>
<sequence>MNAKTKIMVLAVFGCLLMGAGCATNNYEAYFVPRVPLPENPSENPIDPEIYPVPMERHDEEVRRLEASGHQVIGLA</sequence>
<name>A0A382WN35_9ZZZZ</name>
<dbReference type="EMBL" id="UINC01160677">
    <property type="protein sequence ID" value="SVD59461.1"/>
    <property type="molecule type" value="Genomic_DNA"/>
</dbReference>
<dbReference type="PROSITE" id="PS51257">
    <property type="entry name" value="PROKAR_LIPOPROTEIN"/>
    <property type="match status" value="1"/>
</dbReference>
<dbReference type="AlphaFoldDB" id="A0A382WN35"/>
<protein>
    <submittedName>
        <fullName evidence="1">Uncharacterized protein</fullName>
    </submittedName>
</protein>
<reference evidence="1" key="1">
    <citation type="submission" date="2018-05" db="EMBL/GenBank/DDBJ databases">
        <authorList>
            <person name="Lanie J.A."/>
            <person name="Ng W.-L."/>
            <person name="Kazmierczak K.M."/>
            <person name="Andrzejewski T.M."/>
            <person name="Davidsen T.M."/>
            <person name="Wayne K.J."/>
            <person name="Tettelin H."/>
            <person name="Glass J.I."/>
            <person name="Rusch D."/>
            <person name="Podicherti R."/>
            <person name="Tsui H.-C.T."/>
            <person name="Winkler M.E."/>
        </authorList>
    </citation>
    <scope>NUCLEOTIDE SEQUENCE</scope>
</reference>
<organism evidence="1">
    <name type="scientific">marine metagenome</name>
    <dbReference type="NCBI Taxonomy" id="408172"/>
    <lineage>
        <taxon>unclassified sequences</taxon>
        <taxon>metagenomes</taxon>
        <taxon>ecological metagenomes</taxon>
    </lineage>
</organism>
<feature type="non-terminal residue" evidence="1">
    <location>
        <position position="76"/>
    </location>
</feature>
<gene>
    <name evidence="1" type="ORF">METZ01_LOCUS412315</name>
</gene>
<proteinExistence type="predicted"/>
<evidence type="ECO:0000313" key="1">
    <source>
        <dbReference type="EMBL" id="SVD59461.1"/>
    </source>
</evidence>